<evidence type="ECO:0000313" key="2">
    <source>
        <dbReference type="Proteomes" id="UP001165492"/>
    </source>
</evidence>
<evidence type="ECO:0000313" key="1">
    <source>
        <dbReference type="EMBL" id="MCC5466646.1"/>
    </source>
</evidence>
<protein>
    <submittedName>
        <fullName evidence="1">Uncharacterized protein</fullName>
    </submittedName>
</protein>
<organism evidence="1 2">
    <name type="scientific">Pelosinus baikalensis</name>
    <dbReference type="NCBI Taxonomy" id="2892015"/>
    <lineage>
        <taxon>Bacteria</taxon>
        <taxon>Bacillati</taxon>
        <taxon>Bacillota</taxon>
        <taxon>Negativicutes</taxon>
        <taxon>Selenomonadales</taxon>
        <taxon>Sporomusaceae</taxon>
        <taxon>Pelosinus</taxon>
    </lineage>
</organism>
<sequence>MLRQLRSGRSLEKVIVNLYAKGLEEDEAEKIANKAYCKYREEESQRELQESYTKPLIPLPFLKSITTKIIAFVLSMLAGHFINPKLLTKQDEKRVE</sequence>
<accession>A0ABS8HVJ4</accession>
<dbReference type="EMBL" id="JAJHJB010000021">
    <property type="protein sequence ID" value="MCC5466646.1"/>
    <property type="molecule type" value="Genomic_DNA"/>
</dbReference>
<dbReference type="Proteomes" id="UP001165492">
    <property type="component" value="Unassembled WGS sequence"/>
</dbReference>
<comment type="caution">
    <text evidence="1">The sequence shown here is derived from an EMBL/GenBank/DDBJ whole genome shotgun (WGS) entry which is preliminary data.</text>
</comment>
<proteinExistence type="predicted"/>
<keyword evidence="2" id="KW-1185">Reference proteome</keyword>
<name>A0ABS8HVJ4_9FIRM</name>
<reference evidence="1" key="1">
    <citation type="submission" date="2021-11" db="EMBL/GenBank/DDBJ databases">
        <title>Description of a new species Pelosinus isolated from the bottom sediments of Lake Baikal.</title>
        <authorList>
            <person name="Zakharyuk A."/>
        </authorList>
    </citation>
    <scope>NUCLEOTIDE SEQUENCE</scope>
    <source>
        <strain evidence="1">Bkl1</strain>
    </source>
</reference>
<gene>
    <name evidence="1" type="ORF">LMF89_14955</name>
</gene>